<keyword evidence="1" id="KW-0175">Coiled coil</keyword>
<sequence length="727" mass="81877">MANNPIVAEPSNGPLLEVEFIDRTLPNYHKYYENATTQYDPETRRYVVRNGTLSTIPPAPSSHVLTDKKAEPPKDMPTIVSYWNMIFPSAMEKHKGNHAAPRNSNSANDIRNASTWAEVYDKLETARDAYLELSGTTGHLRRIWRWTADNGAEPARLATKIVPQMDIVTPVLGAVQIVLEAVKKGAEVRKETLNAFDELDAVFADVEIFLATFQREDTVIEQAVVLVASVLHAVEWGIAFFTRPGLIRGLKSIAKGKDYEAPLLESLADITRRSKSLMAWAVKTHIRDFADYSSATKRIHHLILNNQEHIAVRVDLVHTRIDVVSAQNEFIITQNENNRNAQDGMNATLALLMDKHEETKRELRFLRDQNREQQKLLTAGKREISRLGELIVRSVSPLQGLVGTITRPQLPETPLNQHQRGIYQEDLWAMLNMYDIDIEDMDDIEKQQGHLDAQERARAEQIVHTQIFQDWIVSPESSKLMIHGNFSSGCMMETSSLSVFCTALARAFRSRQRYLALVWFCGRHMGSNDSDESSDGLDDLDDDSSDEYHHCHFFHRDGPGIKAGTLRKMVRSLIAQLLSDHDFGYSNPMNPDTDLPLIEEGDLSELALLLRWLVLQLPEDITLVFLIDGIVFYERDEFEEPMLDVLGDILGLTVASDVSATVKVLVTSPWPTSTVRAAFEEGSWVDTGNWQGGGKESILSMGVLQPRQGGASKERIDRELQELGSKI</sequence>
<evidence type="ECO:0000256" key="1">
    <source>
        <dbReference type="SAM" id="Coils"/>
    </source>
</evidence>
<reference evidence="2" key="1">
    <citation type="journal article" date="2023" name="Mol. Phylogenet. Evol.">
        <title>Genome-scale phylogeny and comparative genomics of the fungal order Sordariales.</title>
        <authorList>
            <person name="Hensen N."/>
            <person name="Bonometti L."/>
            <person name="Westerberg I."/>
            <person name="Brannstrom I.O."/>
            <person name="Guillou S."/>
            <person name="Cros-Aarteil S."/>
            <person name="Calhoun S."/>
            <person name="Haridas S."/>
            <person name="Kuo A."/>
            <person name="Mondo S."/>
            <person name="Pangilinan J."/>
            <person name="Riley R."/>
            <person name="LaButti K."/>
            <person name="Andreopoulos B."/>
            <person name="Lipzen A."/>
            <person name="Chen C."/>
            <person name="Yan M."/>
            <person name="Daum C."/>
            <person name="Ng V."/>
            <person name="Clum A."/>
            <person name="Steindorff A."/>
            <person name="Ohm R.A."/>
            <person name="Martin F."/>
            <person name="Silar P."/>
            <person name="Natvig D.O."/>
            <person name="Lalanne C."/>
            <person name="Gautier V."/>
            <person name="Ament-Velasquez S.L."/>
            <person name="Kruys A."/>
            <person name="Hutchinson M.I."/>
            <person name="Powell A.J."/>
            <person name="Barry K."/>
            <person name="Miller A.N."/>
            <person name="Grigoriev I.V."/>
            <person name="Debuchy R."/>
            <person name="Gladieux P."/>
            <person name="Hiltunen Thoren M."/>
            <person name="Johannesson H."/>
        </authorList>
    </citation>
    <scope>NUCLEOTIDE SEQUENCE</scope>
    <source>
        <strain evidence="2">PSN243</strain>
    </source>
</reference>
<dbReference type="EMBL" id="MU865940">
    <property type="protein sequence ID" value="KAK4448914.1"/>
    <property type="molecule type" value="Genomic_DNA"/>
</dbReference>
<comment type="caution">
    <text evidence="2">The sequence shown here is derived from an EMBL/GenBank/DDBJ whole genome shotgun (WGS) entry which is preliminary data.</text>
</comment>
<keyword evidence="3" id="KW-1185">Reference proteome</keyword>
<accession>A0AAV9GLT6</accession>
<evidence type="ECO:0008006" key="4">
    <source>
        <dbReference type="Google" id="ProtNLM"/>
    </source>
</evidence>
<gene>
    <name evidence="2" type="ORF">QBC34DRAFT_100872</name>
</gene>
<dbReference type="PANTHER" id="PTHR40619:SF3">
    <property type="entry name" value="FUNGAL STAND N-TERMINAL GOODBYE DOMAIN-CONTAINING PROTEIN"/>
    <property type="match status" value="1"/>
</dbReference>
<dbReference type="AlphaFoldDB" id="A0AAV9GLT6"/>
<evidence type="ECO:0000313" key="2">
    <source>
        <dbReference type="EMBL" id="KAK4448914.1"/>
    </source>
</evidence>
<proteinExistence type="predicted"/>
<reference evidence="2" key="2">
    <citation type="submission" date="2023-05" db="EMBL/GenBank/DDBJ databases">
        <authorList>
            <consortium name="Lawrence Berkeley National Laboratory"/>
            <person name="Steindorff A."/>
            <person name="Hensen N."/>
            <person name="Bonometti L."/>
            <person name="Westerberg I."/>
            <person name="Brannstrom I.O."/>
            <person name="Guillou S."/>
            <person name="Cros-Aarteil S."/>
            <person name="Calhoun S."/>
            <person name="Haridas S."/>
            <person name="Kuo A."/>
            <person name="Mondo S."/>
            <person name="Pangilinan J."/>
            <person name="Riley R."/>
            <person name="Labutti K."/>
            <person name="Andreopoulos B."/>
            <person name="Lipzen A."/>
            <person name="Chen C."/>
            <person name="Yanf M."/>
            <person name="Daum C."/>
            <person name="Ng V."/>
            <person name="Clum A."/>
            <person name="Ohm R."/>
            <person name="Martin F."/>
            <person name="Silar P."/>
            <person name="Natvig D."/>
            <person name="Lalanne C."/>
            <person name="Gautier V."/>
            <person name="Ament-Velasquez S.L."/>
            <person name="Kruys A."/>
            <person name="Hutchinson M.I."/>
            <person name="Powell A.J."/>
            <person name="Barry K."/>
            <person name="Miller A.N."/>
            <person name="Grigoriev I.V."/>
            <person name="Debuchy R."/>
            <person name="Gladieux P."/>
            <person name="Thoren M.H."/>
            <person name="Johannesson H."/>
        </authorList>
    </citation>
    <scope>NUCLEOTIDE SEQUENCE</scope>
    <source>
        <strain evidence="2">PSN243</strain>
    </source>
</reference>
<dbReference type="PANTHER" id="PTHR40619">
    <property type="entry name" value="FUNGAL STAND N-TERMINAL GOODBYE DOMAIN-CONTAINING PROTEIN"/>
    <property type="match status" value="1"/>
</dbReference>
<feature type="coiled-coil region" evidence="1">
    <location>
        <begin position="349"/>
        <end position="376"/>
    </location>
</feature>
<evidence type="ECO:0000313" key="3">
    <source>
        <dbReference type="Proteomes" id="UP001321760"/>
    </source>
</evidence>
<protein>
    <recommendedName>
        <fullName evidence="4">Fungal STAND N-terminal Goodbye domain-containing protein</fullName>
    </recommendedName>
</protein>
<organism evidence="2 3">
    <name type="scientific">Podospora aff. communis PSN243</name>
    <dbReference type="NCBI Taxonomy" id="3040156"/>
    <lineage>
        <taxon>Eukaryota</taxon>
        <taxon>Fungi</taxon>
        <taxon>Dikarya</taxon>
        <taxon>Ascomycota</taxon>
        <taxon>Pezizomycotina</taxon>
        <taxon>Sordariomycetes</taxon>
        <taxon>Sordariomycetidae</taxon>
        <taxon>Sordariales</taxon>
        <taxon>Podosporaceae</taxon>
        <taxon>Podospora</taxon>
    </lineage>
</organism>
<dbReference type="Proteomes" id="UP001321760">
    <property type="component" value="Unassembled WGS sequence"/>
</dbReference>
<name>A0AAV9GLT6_9PEZI</name>